<dbReference type="RefSeq" id="XP_027205190.1">
    <property type="nucleotide sequence ID" value="XM_027349389.1"/>
</dbReference>
<keyword evidence="1" id="KW-1185">Reference proteome</keyword>
<dbReference type="Proteomes" id="UP000515146">
    <property type="component" value="Unplaced"/>
</dbReference>
<dbReference type="AlphaFoldDB" id="A0A6P6YIS8"/>
<sequence length="240" mass="26916">MANVRTVGSVASGTRINALIKSKPNIRISTLIINDVTFDTNSMARNKRKRKRSCSNFVIFLSKQSKRILLHKHMIVELFQTPKATSSNNTTTIKVMPLAEKLSINWKTYIPPDVIIDIPNIRWTNTTNNVNNFRCGRSKCGHSSTIPVTNDSTVQNCESIPNTNNMPKKRIAHRFGSGRRVTASGYTMNAKPGPDRATSAILAFMVYAIWPNTENMTKPENNDVNELNRQAINESLSTQH</sequence>
<accession>A0A6P6YIS8</accession>
<dbReference type="KEGG" id="dpte:113798804"/>
<protein>
    <submittedName>
        <fullName evidence="2">Uncharacterized protein LOC113798804</fullName>
    </submittedName>
</protein>
<reference evidence="2" key="1">
    <citation type="submission" date="2025-08" db="UniProtKB">
        <authorList>
            <consortium name="RefSeq"/>
        </authorList>
    </citation>
    <scope>IDENTIFICATION</scope>
    <source>
        <strain evidence="2">Airmid</strain>
    </source>
</reference>
<dbReference type="InParanoid" id="A0A6P6YIS8"/>
<proteinExistence type="predicted"/>
<name>A0A6P6YIS8_DERPT</name>
<dbReference type="OrthoDB" id="10373587at2759"/>
<organism evidence="1 2">
    <name type="scientific">Dermatophagoides pteronyssinus</name>
    <name type="common">European house dust mite</name>
    <dbReference type="NCBI Taxonomy" id="6956"/>
    <lineage>
        <taxon>Eukaryota</taxon>
        <taxon>Metazoa</taxon>
        <taxon>Ecdysozoa</taxon>
        <taxon>Arthropoda</taxon>
        <taxon>Chelicerata</taxon>
        <taxon>Arachnida</taxon>
        <taxon>Acari</taxon>
        <taxon>Acariformes</taxon>
        <taxon>Sarcoptiformes</taxon>
        <taxon>Astigmata</taxon>
        <taxon>Psoroptidia</taxon>
        <taxon>Analgoidea</taxon>
        <taxon>Pyroglyphidae</taxon>
        <taxon>Dermatophagoidinae</taxon>
        <taxon>Dermatophagoides</taxon>
    </lineage>
</organism>
<gene>
    <name evidence="2" type="primary">LOC113798804</name>
</gene>
<evidence type="ECO:0000313" key="2">
    <source>
        <dbReference type="RefSeq" id="XP_027205190.1"/>
    </source>
</evidence>
<evidence type="ECO:0000313" key="1">
    <source>
        <dbReference type="Proteomes" id="UP000515146"/>
    </source>
</evidence>